<dbReference type="GO" id="GO:0004767">
    <property type="term" value="F:sphingomyelin phosphodiesterase activity"/>
    <property type="evidence" value="ECO:0007669"/>
    <property type="project" value="InterPro"/>
</dbReference>
<dbReference type="InterPro" id="IPR005135">
    <property type="entry name" value="Endo/exonuclease/phosphatase"/>
</dbReference>
<organism evidence="3">
    <name type="scientific">Caulobacter sp. 602-2</name>
    <dbReference type="NCBI Taxonomy" id="2710887"/>
    <lineage>
        <taxon>Bacteria</taxon>
        <taxon>Pseudomonadati</taxon>
        <taxon>Pseudomonadota</taxon>
        <taxon>Alphaproteobacteria</taxon>
        <taxon>Caulobacterales</taxon>
        <taxon>Caulobacteraceae</taxon>
        <taxon>Caulobacter</taxon>
    </lineage>
</organism>
<proteinExistence type="predicted"/>
<dbReference type="EMBL" id="JAAKGT010000004">
    <property type="protein sequence ID" value="NGM50069.1"/>
    <property type="molecule type" value="Genomic_DNA"/>
</dbReference>
<name>A0A6G4QX97_9CAUL</name>
<dbReference type="SUPFAM" id="SSF56219">
    <property type="entry name" value="DNase I-like"/>
    <property type="match status" value="1"/>
</dbReference>
<evidence type="ECO:0000256" key="1">
    <source>
        <dbReference type="SAM" id="SignalP"/>
    </source>
</evidence>
<keyword evidence="3" id="KW-0540">Nuclease</keyword>
<gene>
    <name evidence="3" type="ORF">G5B46_10660</name>
</gene>
<dbReference type="GO" id="GO:0004519">
    <property type="term" value="F:endonuclease activity"/>
    <property type="evidence" value="ECO:0007669"/>
    <property type="project" value="UniProtKB-KW"/>
</dbReference>
<feature type="chain" id="PRO_5026220670" evidence="1">
    <location>
        <begin position="22"/>
        <end position="328"/>
    </location>
</feature>
<dbReference type="RefSeq" id="WP_165258563.1">
    <property type="nucleotide sequence ID" value="NZ_JAAKGT010000004.1"/>
</dbReference>
<feature type="signal peptide" evidence="1">
    <location>
        <begin position="1"/>
        <end position="21"/>
    </location>
</feature>
<dbReference type="InterPro" id="IPR036691">
    <property type="entry name" value="Endo/exonu/phosph_ase_sf"/>
</dbReference>
<evidence type="ECO:0000259" key="2">
    <source>
        <dbReference type="Pfam" id="PF03372"/>
    </source>
</evidence>
<comment type="caution">
    <text evidence="3">The sequence shown here is derived from an EMBL/GenBank/DDBJ whole genome shotgun (WGS) entry which is preliminary data.</text>
</comment>
<dbReference type="PANTHER" id="PTHR16320">
    <property type="entry name" value="SPHINGOMYELINASE FAMILY MEMBER"/>
    <property type="match status" value="1"/>
</dbReference>
<dbReference type="Gene3D" id="3.60.10.10">
    <property type="entry name" value="Endonuclease/exonuclease/phosphatase"/>
    <property type="match status" value="1"/>
</dbReference>
<dbReference type="PANTHER" id="PTHR16320:SF23">
    <property type="entry name" value="SPHINGOMYELINASE C 1"/>
    <property type="match status" value="1"/>
</dbReference>
<protein>
    <submittedName>
        <fullName evidence="3">Endonuclease</fullName>
    </submittedName>
</protein>
<keyword evidence="3" id="KW-0255">Endonuclease</keyword>
<keyword evidence="1" id="KW-0732">Signal</keyword>
<keyword evidence="3" id="KW-0378">Hydrolase</keyword>
<evidence type="ECO:0000313" key="3">
    <source>
        <dbReference type="EMBL" id="NGM50069.1"/>
    </source>
</evidence>
<reference evidence="3" key="1">
    <citation type="submission" date="2020-02" db="EMBL/GenBank/DDBJ databases">
        <authorList>
            <person name="Gao J."/>
            <person name="Sun J."/>
        </authorList>
    </citation>
    <scope>NUCLEOTIDE SEQUENCE</scope>
    <source>
        <strain evidence="3">602-2</strain>
    </source>
</reference>
<dbReference type="InterPro" id="IPR038772">
    <property type="entry name" value="Sph/SMPD2-like"/>
</dbReference>
<dbReference type="Pfam" id="PF03372">
    <property type="entry name" value="Exo_endo_phos"/>
    <property type="match status" value="1"/>
</dbReference>
<dbReference type="AlphaFoldDB" id="A0A6G4QX97"/>
<feature type="domain" description="Endonuclease/exonuclease/phosphatase" evidence="2">
    <location>
        <begin position="36"/>
        <end position="264"/>
    </location>
</feature>
<sequence length="328" mass="36015">MKRLLAALLAGLLAAPVAARADDARADGAPVSFSVMTYNVAGLPWPVKKGRGEALKKIGDELAKMRAAGTEPDVVLIQEGFRKEIGELVDRSGYPYVARGPKRKQRDASLWAKGEKPDYRRVAYRWKGEGLGKWGSSGLWVLSNHPIEDVKSHAYHYCAGLDCLANKGVMLVSLNVPGLPTPVEVADTHLNSKGASRVPRSRNRMAHHLQADEFKRFMAADRTPGAPLIVGGDFNVMHAPDRFDYVMADYPFEVVSRWCHNLPGACDTQISYDGDAPWLDTQDLIGFLDGDKVDVTPTRVEATFDGANEPVLSDHDGYRVTFQLTPKT</sequence>
<accession>A0A6G4QX97</accession>